<dbReference type="GO" id="GO:0006325">
    <property type="term" value="P:chromatin organization"/>
    <property type="evidence" value="ECO:0007669"/>
    <property type="project" value="TreeGrafter"/>
</dbReference>
<keyword evidence="5" id="KW-0539">Nucleus</keyword>
<reference evidence="7" key="1">
    <citation type="submission" date="2021-06" db="EMBL/GenBank/DDBJ databases">
        <authorList>
            <person name="Hodson N. C."/>
            <person name="Mongue J. A."/>
            <person name="Jaron S. K."/>
        </authorList>
    </citation>
    <scope>NUCLEOTIDE SEQUENCE</scope>
</reference>
<evidence type="ECO:0000256" key="1">
    <source>
        <dbReference type="ARBA" id="ARBA00004123"/>
    </source>
</evidence>
<keyword evidence="8" id="KW-1185">Reference proteome</keyword>
<feature type="region of interest" description="Disordered" evidence="6">
    <location>
        <begin position="403"/>
        <end position="480"/>
    </location>
</feature>
<dbReference type="EMBL" id="CAJVCH010550475">
    <property type="protein sequence ID" value="CAG7829195.1"/>
    <property type="molecule type" value="Genomic_DNA"/>
</dbReference>
<feature type="compositionally biased region" description="Pro residues" evidence="6">
    <location>
        <begin position="89"/>
        <end position="108"/>
    </location>
</feature>
<evidence type="ECO:0000256" key="6">
    <source>
        <dbReference type="SAM" id="MobiDB-lite"/>
    </source>
</evidence>
<dbReference type="Proteomes" id="UP000708208">
    <property type="component" value="Unassembled WGS sequence"/>
</dbReference>
<keyword evidence="2" id="KW-0479">Metal-binding</keyword>
<sequence>MEMEPEENFVQENKVTWQAETEDADNDNGSDSDPEDRQTAALKAVKKSILKRKKRAARIRNALCKKSNILKIKLWQNLLPAFRKQRTPTPSPPLPARSPSPSPSPPPSISHRFSPDITQYRRKPLLLAPKPRIESPTKSTSSSSDNESGNDNEVEKKGDENEDSVSLKSMVSFDGSEGQSVDVDDDASILLCNKGQPVVKLDASFVKDFLQSGKPIRAAALAALEAVHGKKISEAEALQRLRKAYIVKPTLPKGRGRRSIYKKNSKPTRAPKLSNWCSVVNSITYRNAYFQVGDIVFVLGEDHQIYFLQIQSLMMDRKEYEAYASMFWLTPKPEFNGPRFPFHPKNYNLRRDIPLYDDALDNVTHVLHCPLDYFDGHPSYWQPVPGTVYQQLGEPLVKWVQLDKPKKQETSNEMEVPKSEDENDSVVVKTEKAEGENDLEDEKFDVSDLVPEVKIEPPDSSGESEGESSNAGSHLSFPEFDVHILETSSPTMEIEVETS</sequence>
<name>A0A8J2L5P8_9HEXA</name>
<feature type="region of interest" description="Disordered" evidence="6">
    <location>
        <begin position="84"/>
        <end position="165"/>
    </location>
</feature>
<comment type="subcellular location">
    <subcellularLocation>
        <location evidence="1">Nucleus</location>
    </subcellularLocation>
</comment>
<dbReference type="OrthoDB" id="9994231at2759"/>
<dbReference type="InterPro" id="IPR039050">
    <property type="entry name" value="GATAD1"/>
</dbReference>
<evidence type="ECO:0000313" key="7">
    <source>
        <dbReference type="EMBL" id="CAG7829195.1"/>
    </source>
</evidence>
<dbReference type="PANTHER" id="PTHR13340:SF2">
    <property type="entry name" value="GATA ZINC FINGER DOMAIN-CONTAINING PROTEIN 1"/>
    <property type="match status" value="1"/>
</dbReference>
<dbReference type="AlphaFoldDB" id="A0A8J2L5P8"/>
<dbReference type="GO" id="GO:0008270">
    <property type="term" value="F:zinc ion binding"/>
    <property type="evidence" value="ECO:0007669"/>
    <property type="project" value="UniProtKB-KW"/>
</dbReference>
<evidence type="ECO:0000256" key="2">
    <source>
        <dbReference type="ARBA" id="ARBA00022723"/>
    </source>
</evidence>
<accession>A0A8J2L5P8</accession>
<proteinExistence type="predicted"/>
<gene>
    <name evidence="7" type="ORF">AFUS01_LOCUS39070</name>
</gene>
<protein>
    <submittedName>
        <fullName evidence="7">Uncharacterized protein</fullName>
    </submittedName>
</protein>
<feature type="compositionally biased region" description="Acidic residues" evidence="6">
    <location>
        <begin position="20"/>
        <end position="34"/>
    </location>
</feature>
<feature type="region of interest" description="Disordered" evidence="6">
    <location>
        <begin position="1"/>
        <end position="38"/>
    </location>
</feature>
<dbReference type="GO" id="GO:0005634">
    <property type="term" value="C:nucleus"/>
    <property type="evidence" value="ECO:0007669"/>
    <property type="project" value="UniProtKB-SubCell"/>
</dbReference>
<evidence type="ECO:0000256" key="3">
    <source>
        <dbReference type="ARBA" id="ARBA00022771"/>
    </source>
</evidence>
<comment type="caution">
    <text evidence="7">The sequence shown here is derived from an EMBL/GenBank/DDBJ whole genome shotgun (WGS) entry which is preliminary data.</text>
</comment>
<feature type="compositionally biased region" description="Basic and acidic residues" evidence="6">
    <location>
        <begin position="403"/>
        <end position="420"/>
    </location>
</feature>
<evidence type="ECO:0000256" key="5">
    <source>
        <dbReference type="ARBA" id="ARBA00023242"/>
    </source>
</evidence>
<dbReference type="PANTHER" id="PTHR13340">
    <property type="entry name" value="GATA ZINC FINGER DOMAIN-CONTAINING"/>
    <property type="match status" value="1"/>
</dbReference>
<evidence type="ECO:0000313" key="8">
    <source>
        <dbReference type="Proteomes" id="UP000708208"/>
    </source>
</evidence>
<feature type="compositionally biased region" description="Polar residues" evidence="6">
    <location>
        <begin position="10"/>
        <end position="19"/>
    </location>
</feature>
<keyword evidence="3" id="KW-0863">Zinc-finger</keyword>
<feature type="compositionally biased region" description="Low complexity" evidence="6">
    <location>
        <begin position="134"/>
        <end position="151"/>
    </location>
</feature>
<organism evidence="7 8">
    <name type="scientific">Allacma fusca</name>
    <dbReference type="NCBI Taxonomy" id="39272"/>
    <lineage>
        <taxon>Eukaryota</taxon>
        <taxon>Metazoa</taxon>
        <taxon>Ecdysozoa</taxon>
        <taxon>Arthropoda</taxon>
        <taxon>Hexapoda</taxon>
        <taxon>Collembola</taxon>
        <taxon>Symphypleona</taxon>
        <taxon>Sminthuridae</taxon>
        <taxon>Allacma</taxon>
    </lineage>
</organism>
<evidence type="ECO:0000256" key="4">
    <source>
        <dbReference type="ARBA" id="ARBA00022833"/>
    </source>
</evidence>
<feature type="compositionally biased region" description="Low complexity" evidence="6">
    <location>
        <begin position="460"/>
        <end position="473"/>
    </location>
</feature>
<keyword evidence="4" id="KW-0862">Zinc</keyword>